<dbReference type="Gene3D" id="1.10.260.40">
    <property type="entry name" value="lambda repressor-like DNA-binding domains"/>
    <property type="match status" value="1"/>
</dbReference>
<feature type="domain" description="HTH lacI-type" evidence="4">
    <location>
        <begin position="4"/>
        <end position="58"/>
    </location>
</feature>
<dbReference type="AlphaFoldDB" id="A0A9D1AA21"/>
<accession>A0A9D1AA21</accession>
<dbReference type="GO" id="GO:0003700">
    <property type="term" value="F:DNA-binding transcription factor activity"/>
    <property type="evidence" value="ECO:0007669"/>
    <property type="project" value="TreeGrafter"/>
</dbReference>
<protein>
    <submittedName>
        <fullName evidence="5">LacI family DNA-binding transcriptional regulator</fullName>
    </submittedName>
</protein>
<dbReference type="PANTHER" id="PTHR30146">
    <property type="entry name" value="LACI-RELATED TRANSCRIPTIONAL REPRESSOR"/>
    <property type="match status" value="1"/>
</dbReference>
<dbReference type="InterPro" id="IPR000843">
    <property type="entry name" value="HTH_LacI"/>
</dbReference>
<dbReference type="PRINTS" id="PR00036">
    <property type="entry name" value="HTHLACI"/>
</dbReference>
<dbReference type="SMART" id="SM00354">
    <property type="entry name" value="HTH_LACI"/>
    <property type="match status" value="1"/>
</dbReference>
<gene>
    <name evidence="5" type="ORF">IAB31_00685</name>
</gene>
<evidence type="ECO:0000259" key="4">
    <source>
        <dbReference type="PROSITE" id="PS50932"/>
    </source>
</evidence>
<dbReference type="InterPro" id="IPR028082">
    <property type="entry name" value="Peripla_BP_I"/>
</dbReference>
<dbReference type="InterPro" id="IPR010982">
    <property type="entry name" value="Lambda_DNA-bd_dom_sf"/>
</dbReference>
<dbReference type="SUPFAM" id="SSF47413">
    <property type="entry name" value="lambda repressor-like DNA-binding domains"/>
    <property type="match status" value="1"/>
</dbReference>
<organism evidence="5 6">
    <name type="scientific">Candidatus Choladousia intestinavium</name>
    <dbReference type="NCBI Taxonomy" id="2840727"/>
    <lineage>
        <taxon>Bacteria</taxon>
        <taxon>Bacillati</taxon>
        <taxon>Bacillota</taxon>
        <taxon>Clostridia</taxon>
        <taxon>Lachnospirales</taxon>
        <taxon>Lachnospiraceae</taxon>
        <taxon>Lachnospiraceae incertae sedis</taxon>
        <taxon>Candidatus Choladousia</taxon>
    </lineage>
</organism>
<reference evidence="5" key="2">
    <citation type="journal article" date="2021" name="PeerJ">
        <title>Extensive microbial diversity within the chicken gut microbiome revealed by metagenomics and culture.</title>
        <authorList>
            <person name="Gilroy R."/>
            <person name="Ravi A."/>
            <person name="Getino M."/>
            <person name="Pursley I."/>
            <person name="Horton D.L."/>
            <person name="Alikhan N.F."/>
            <person name="Baker D."/>
            <person name="Gharbi K."/>
            <person name="Hall N."/>
            <person name="Watson M."/>
            <person name="Adriaenssens E.M."/>
            <person name="Foster-Nyarko E."/>
            <person name="Jarju S."/>
            <person name="Secka A."/>
            <person name="Antonio M."/>
            <person name="Oren A."/>
            <person name="Chaudhuri R.R."/>
            <person name="La Ragione R."/>
            <person name="Hildebrand F."/>
            <person name="Pallen M.J."/>
        </authorList>
    </citation>
    <scope>NUCLEOTIDE SEQUENCE</scope>
    <source>
        <strain evidence="5">ChiSjej4B22-8148</strain>
    </source>
</reference>
<dbReference type="PROSITE" id="PS50932">
    <property type="entry name" value="HTH_LACI_2"/>
    <property type="match status" value="1"/>
</dbReference>
<name>A0A9D1AA21_9FIRM</name>
<keyword evidence="2 5" id="KW-0238">DNA-binding</keyword>
<dbReference type="CDD" id="cd01392">
    <property type="entry name" value="HTH_LacI"/>
    <property type="match status" value="1"/>
</dbReference>
<dbReference type="Pfam" id="PF00356">
    <property type="entry name" value="LacI"/>
    <property type="match status" value="1"/>
</dbReference>
<dbReference type="EMBL" id="DVGK01000009">
    <property type="protein sequence ID" value="HIR12422.1"/>
    <property type="molecule type" value="Genomic_DNA"/>
</dbReference>
<sequence>MEQITIKDIARLCGVGVSTVSRAINNHPDINEETKQMILETIRKYNYVPNNSARNLKRSDSKTIAVLIKGISNPFFADMIQVFERDINRKKYSFVLQHVEEDEDEVDVAIQLEKEKRLKGIVFLGGLSNHTDEKLKQISVPFVISTVSAPKLRRKYASVTVDDEKESFRLTEYLLECGHKKIALLAAARQDASIGLLRLKGYQRALEKHGIPFDEELVLYADGQPTYSMASGYAMAMRLLESGKEFTCIYAISDNIAVGACKALFNAGKKVPDDYSVASFDGLPLAEYYEPSITTMRQPRKEMAEATIKLLFDLIRKKPVEFRQVYEAELVVRQSTKRIQ</sequence>
<evidence type="ECO:0000256" key="2">
    <source>
        <dbReference type="ARBA" id="ARBA00023125"/>
    </source>
</evidence>
<dbReference type="Gene3D" id="3.40.50.2300">
    <property type="match status" value="2"/>
</dbReference>
<dbReference type="Pfam" id="PF13377">
    <property type="entry name" value="Peripla_BP_3"/>
    <property type="match status" value="1"/>
</dbReference>
<evidence type="ECO:0000313" key="6">
    <source>
        <dbReference type="Proteomes" id="UP000886757"/>
    </source>
</evidence>
<keyword evidence="3" id="KW-0804">Transcription</keyword>
<reference evidence="5" key="1">
    <citation type="submission" date="2020-10" db="EMBL/GenBank/DDBJ databases">
        <authorList>
            <person name="Gilroy R."/>
        </authorList>
    </citation>
    <scope>NUCLEOTIDE SEQUENCE</scope>
    <source>
        <strain evidence="5">ChiSjej4B22-8148</strain>
    </source>
</reference>
<keyword evidence="1" id="KW-0805">Transcription regulation</keyword>
<dbReference type="PANTHER" id="PTHR30146:SF109">
    <property type="entry name" value="HTH-TYPE TRANSCRIPTIONAL REGULATOR GALS"/>
    <property type="match status" value="1"/>
</dbReference>
<evidence type="ECO:0000256" key="1">
    <source>
        <dbReference type="ARBA" id="ARBA00023015"/>
    </source>
</evidence>
<dbReference type="CDD" id="cd06267">
    <property type="entry name" value="PBP1_LacI_sugar_binding-like"/>
    <property type="match status" value="1"/>
</dbReference>
<dbReference type="SUPFAM" id="SSF53822">
    <property type="entry name" value="Periplasmic binding protein-like I"/>
    <property type="match status" value="1"/>
</dbReference>
<dbReference type="Proteomes" id="UP000886757">
    <property type="component" value="Unassembled WGS sequence"/>
</dbReference>
<dbReference type="InterPro" id="IPR046335">
    <property type="entry name" value="LacI/GalR-like_sensor"/>
</dbReference>
<proteinExistence type="predicted"/>
<evidence type="ECO:0000313" key="5">
    <source>
        <dbReference type="EMBL" id="HIR12422.1"/>
    </source>
</evidence>
<dbReference type="GO" id="GO:0000976">
    <property type="term" value="F:transcription cis-regulatory region binding"/>
    <property type="evidence" value="ECO:0007669"/>
    <property type="project" value="TreeGrafter"/>
</dbReference>
<comment type="caution">
    <text evidence="5">The sequence shown here is derived from an EMBL/GenBank/DDBJ whole genome shotgun (WGS) entry which is preliminary data.</text>
</comment>
<evidence type="ECO:0000256" key="3">
    <source>
        <dbReference type="ARBA" id="ARBA00023163"/>
    </source>
</evidence>